<evidence type="ECO:0000256" key="4">
    <source>
        <dbReference type="ARBA" id="ARBA00023136"/>
    </source>
</evidence>
<evidence type="ECO:0000256" key="5">
    <source>
        <dbReference type="SAM" id="Phobius"/>
    </source>
</evidence>
<keyword evidence="4 5" id="KW-0472">Membrane</keyword>
<keyword evidence="7" id="KW-1185">Reference proteome</keyword>
<evidence type="ECO:0000256" key="2">
    <source>
        <dbReference type="ARBA" id="ARBA00022692"/>
    </source>
</evidence>
<dbReference type="Proteomes" id="UP001597319">
    <property type="component" value="Unassembled WGS sequence"/>
</dbReference>
<gene>
    <name evidence="6" type="ORF">ACFSR1_11465</name>
</gene>
<feature type="transmembrane region" description="Helical" evidence="5">
    <location>
        <begin position="29"/>
        <end position="48"/>
    </location>
</feature>
<proteinExistence type="predicted"/>
<dbReference type="PRINTS" id="PR01490">
    <property type="entry name" value="RTXTOXIND"/>
</dbReference>
<protein>
    <submittedName>
        <fullName evidence="6">HlyD family secretion protein</fullName>
    </submittedName>
</protein>
<comment type="caution">
    <text evidence="6">The sequence shown here is derived from an EMBL/GenBank/DDBJ whole genome shotgun (WGS) entry which is preliminary data.</text>
</comment>
<evidence type="ECO:0000256" key="3">
    <source>
        <dbReference type="ARBA" id="ARBA00022989"/>
    </source>
</evidence>
<evidence type="ECO:0000313" key="7">
    <source>
        <dbReference type="Proteomes" id="UP001597319"/>
    </source>
</evidence>
<dbReference type="Gene3D" id="1.10.287.470">
    <property type="entry name" value="Helix hairpin bin"/>
    <property type="match status" value="1"/>
</dbReference>
<dbReference type="PANTHER" id="PTHR30386:SF26">
    <property type="entry name" value="TRANSPORT PROTEIN COMB"/>
    <property type="match status" value="1"/>
</dbReference>
<name>A0ABW5LHH6_9FLAO</name>
<keyword evidence="3 5" id="KW-1133">Transmembrane helix</keyword>
<dbReference type="InterPro" id="IPR050739">
    <property type="entry name" value="MFP"/>
</dbReference>
<reference evidence="7" key="1">
    <citation type="journal article" date="2019" name="Int. J. Syst. Evol. Microbiol.">
        <title>The Global Catalogue of Microorganisms (GCM) 10K type strain sequencing project: providing services to taxonomists for standard genome sequencing and annotation.</title>
        <authorList>
            <consortium name="The Broad Institute Genomics Platform"/>
            <consortium name="The Broad Institute Genome Sequencing Center for Infectious Disease"/>
            <person name="Wu L."/>
            <person name="Ma J."/>
        </authorList>
    </citation>
    <scope>NUCLEOTIDE SEQUENCE [LARGE SCALE GENOMIC DNA]</scope>
    <source>
        <strain evidence="7">KCTC 52274</strain>
    </source>
</reference>
<dbReference type="PANTHER" id="PTHR30386">
    <property type="entry name" value="MEMBRANE FUSION SUBUNIT OF EMRAB-TOLC MULTIDRUG EFFLUX PUMP"/>
    <property type="match status" value="1"/>
</dbReference>
<keyword evidence="2 5" id="KW-0812">Transmembrane</keyword>
<dbReference type="Gene3D" id="2.40.30.170">
    <property type="match status" value="1"/>
</dbReference>
<evidence type="ECO:0000313" key="6">
    <source>
        <dbReference type="EMBL" id="MFD2563286.1"/>
    </source>
</evidence>
<sequence length="437" mass="50667">MEQQIEQIQLRSEEVQEVLSQIPNWMVRWGSLLFLILIMMLLFLSYFIKYPDIIVSESIITTEIPPEKVHAKINEKIEVILVNDGQYVKDQTPLAILENSANYKDVLLLKSIIDTIKLNNTFFDFPFRDLPMLFLGDVAENFALFENSYSAYALHKKLQPFSNEAMANQLSLSEQKRRLQSSLSQKRISYKELVLQRKNLERQQILFNKGVISEQEYENEKLEILQAERNYANMDITISQIRETISTMNKTYKGTQIDKTKEDVKLFKNVIQSFNQLKKSIKNWELQYVLKSNSSGIVAFMNYWSSHQSVSAEEVIFTIIPSQNNGYIGKLEAPSQNSGKIKIGQKVHFKLDNYPSAEFGVLEGTIKKISALPNKEGLYLIDVTLPNKLITSYKKEIDFKQEMTSAAEIVTEDLRLIERFFYQLRKIMDSRGEDQNS</sequence>
<evidence type="ECO:0000256" key="1">
    <source>
        <dbReference type="ARBA" id="ARBA00004167"/>
    </source>
</evidence>
<dbReference type="EMBL" id="JBHULE010000019">
    <property type="protein sequence ID" value="MFD2563286.1"/>
    <property type="molecule type" value="Genomic_DNA"/>
</dbReference>
<comment type="subcellular location">
    <subcellularLocation>
        <location evidence="1">Membrane</location>
        <topology evidence="1">Single-pass membrane protein</topology>
    </subcellularLocation>
</comment>
<accession>A0ABW5LHH6</accession>
<dbReference type="RefSeq" id="WP_378292581.1">
    <property type="nucleotide sequence ID" value="NZ_JBHULE010000019.1"/>
</dbReference>
<organism evidence="6 7">
    <name type="scientific">Aquimarina rubra</name>
    <dbReference type="NCBI Taxonomy" id="1920033"/>
    <lineage>
        <taxon>Bacteria</taxon>
        <taxon>Pseudomonadati</taxon>
        <taxon>Bacteroidota</taxon>
        <taxon>Flavobacteriia</taxon>
        <taxon>Flavobacteriales</taxon>
        <taxon>Flavobacteriaceae</taxon>
        <taxon>Aquimarina</taxon>
    </lineage>
</organism>